<keyword evidence="8" id="KW-0238">DNA-binding</keyword>
<feature type="domain" description="C2H2-type" evidence="13">
    <location>
        <begin position="1064"/>
        <end position="1086"/>
    </location>
</feature>
<dbReference type="AlphaFoldDB" id="A0A9Q1J0R2"/>
<keyword evidence="6" id="KW-0862">Zinc</keyword>
<keyword evidence="7" id="KW-0805">Transcription regulation</keyword>
<dbReference type="FunFam" id="3.30.160.60:FF:000202">
    <property type="entry name" value="Zinc finger protein 574"/>
    <property type="match status" value="1"/>
</dbReference>
<keyword evidence="3" id="KW-0479">Metal-binding</keyword>
<evidence type="ECO:0000256" key="10">
    <source>
        <dbReference type="ARBA" id="ARBA00023242"/>
    </source>
</evidence>
<dbReference type="SMART" id="SM00355">
    <property type="entry name" value="ZnF_C2H2"/>
    <property type="match status" value="18"/>
</dbReference>
<keyword evidence="10" id="KW-0539">Nucleus</keyword>
<dbReference type="FunFam" id="3.30.160.60:FF:002343">
    <property type="entry name" value="Zinc finger protein 33A"/>
    <property type="match status" value="1"/>
</dbReference>
<evidence type="ECO:0000313" key="14">
    <source>
        <dbReference type="EMBL" id="KAJ8360963.1"/>
    </source>
</evidence>
<organism evidence="14 15">
    <name type="scientific">Synaphobranchus kaupii</name>
    <name type="common">Kaup's arrowtooth eel</name>
    <dbReference type="NCBI Taxonomy" id="118154"/>
    <lineage>
        <taxon>Eukaryota</taxon>
        <taxon>Metazoa</taxon>
        <taxon>Chordata</taxon>
        <taxon>Craniata</taxon>
        <taxon>Vertebrata</taxon>
        <taxon>Euteleostomi</taxon>
        <taxon>Actinopterygii</taxon>
        <taxon>Neopterygii</taxon>
        <taxon>Teleostei</taxon>
        <taxon>Anguilliformes</taxon>
        <taxon>Synaphobranchidae</taxon>
        <taxon>Synaphobranchus</taxon>
    </lineage>
</organism>
<accession>A0A9Q1J0R2</accession>
<reference evidence="14" key="1">
    <citation type="journal article" date="2023" name="Science">
        <title>Genome structures resolve the early diversification of teleost fishes.</title>
        <authorList>
            <person name="Parey E."/>
            <person name="Louis A."/>
            <person name="Montfort J."/>
            <person name="Bouchez O."/>
            <person name="Roques C."/>
            <person name="Iampietro C."/>
            <person name="Lluch J."/>
            <person name="Castinel A."/>
            <person name="Donnadieu C."/>
            <person name="Desvignes T."/>
            <person name="Floi Bucao C."/>
            <person name="Jouanno E."/>
            <person name="Wen M."/>
            <person name="Mejri S."/>
            <person name="Dirks R."/>
            <person name="Jansen H."/>
            <person name="Henkel C."/>
            <person name="Chen W.J."/>
            <person name="Zahm M."/>
            <person name="Cabau C."/>
            <person name="Klopp C."/>
            <person name="Thompson A.W."/>
            <person name="Robinson-Rechavi M."/>
            <person name="Braasch I."/>
            <person name="Lecointre G."/>
            <person name="Bobe J."/>
            <person name="Postlethwait J.H."/>
            <person name="Berthelot C."/>
            <person name="Roest Crollius H."/>
            <person name="Guiguen Y."/>
        </authorList>
    </citation>
    <scope>NUCLEOTIDE SEQUENCE</scope>
    <source>
        <strain evidence="14">WJC10195</strain>
    </source>
</reference>
<dbReference type="GO" id="GO:0005634">
    <property type="term" value="C:nucleus"/>
    <property type="evidence" value="ECO:0007669"/>
    <property type="project" value="UniProtKB-SubCell"/>
</dbReference>
<protein>
    <recommendedName>
        <fullName evidence="13">C2H2-type domain-containing protein</fullName>
    </recommendedName>
</protein>
<feature type="compositionally biased region" description="Polar residues" evidence="12">
    <location>
        <begin position="226"/>
        <end position="245"/>
    </location>
</feature>
<evidence type="ECO:0000256" key="12">
    <source>
        <dbReference type="SAM" id="MobiDB-lite"/>
    </source>
</evidence>
<keyword evidence="4" id="KW-0677">Repeat</keyword>
<dbReference type="GO" id="GO:0000981">
    <property type="term" value="F:DNA-binding transcription factor activity, RNA polymerase II-specific"/>
    <property type="evidence" value="ECO:0007669"/>
    <property type="project" value="TreeGrafter"/>
</dbReference>
<dbReference type="EMBL" id="JAINUF010000005">
    <property type="protein sequence ID" value="KAJ8360963.1"/>
    <property type="molecule type" value="Genomic_DNA"/>
</dbReference>
<comment type="similarity">
    <text evidence="2">Belongs to the krueppel C2H2-type zinc-finger protein family.</text>
</comment>
<feature type="region of interest" description="Disordered" evidence="12">
    <location>
        <begin position="222"/>
        <end position="245"/>
    </location>
</feature>
<feature type="domain" description="C2H2-type" evidence="13">
    <location>
        <begin position="291"/>
        <end position="318"/>
    </location>
</feature>
<dbReference type="PROSITE" id="PS00028">
    <property type="entry name" value="ZINC_FINGER_C2H2_1"/>
    <property type="match status" value="17"/>
</dbReference>
<feature type="domain" description="C2H2-type" evidence="13">
    <location>
        <begin position="874"/>
        <end position="901"/>
    </location>
</feature>
<feature type="domain" description="C2H2-type" evidence="13">
    <location>
        <begin position="334"/>
        <end position="362"/>
    </location>
</feature>
<feature type="domain" description="C2H2-type" evidence="13">
    <location>
        <begin position="490"/>
        <end position="517"/>
    </location>
</feature>
<dbReference type="Proteomes" id="UP001152622">
    <property type="component" value="Chromosome 5"/>
</dbReference>
<evidence type="ECO:0000256" key="1">
    <source>
        <dbReference type="ARBA" id="ARBA00004123"/>
    </source>
</evidence>
<feature type="region of interest" description="Disordered" evidence="12">
    <location>
        <begin position="949"/>
        <end position="969"/>
    </location>
</feature>
<dbReference type="Gene3D" id="3.30.160.60">
    <property type="entry name" value="Classic Zinc Finger"/>
    <property type="match status" value="7"/>
</dbReference>
<evidence type="ECO:0000256" key="7">
    <source>
        <dbReference type="ARBA" id="ARBA00023015"/>
    </source>
</evidence>
<dbReference type="PANTHER" id="PTHR24379">
    <property type="entry name" value="KRAB AND ZINC FINGER DOMAIN-CONTAINING"/>
    <property type="match status" value="1"/>
</dbReference>
<evidence type="ECO:0000313" key="15">
    <source>
        <dbReference type="Proteomes" id="UP001152622"/>
    </source>
</evidence>
<feature type="region of interest" description="Disordered" evidence="12">
    <location>
        <begin position="366"/>
        <end position="403"/>
    </location>
</feature>
<gene>
    <name evidence="14" type="ORF">SKAU_G00174880</name>
</gene>
<evidence type="ECO:0000256" key="3">
    <source>
        <dbReference type="ARBA" id="ARBA00022723"/>
    </source>
</evidence>
<dbReference type="GO" id="GO:0008270">
    <property type="term" value="F:zinc ion binding"/>
    <property type="evidence" value="ECO:0007669"/>
    <property type="project" value="UniProtKB-KW"/>
</dbReference>
<sequence>MEPGNTFPEAPPYHLSPDGYDDIIAVEITEVSPDLVVLQLKEDTVEGCAGEVGRDEGAGGEQGPEFDWDSLQREDCRTEWRVPVATPVQGLANGQTDEYRGMIVNSVAEEMYATYTIPEACFGNLELQFYPCDICEASFTDEQELERHVSDSHFLTGAKRKERRGKAPSLIRKEGTALGQRPFRLGFSQPKMKKTHSTPLQCAVCGRIFKQLKSLQRHQWYHTRGQGPSNTASAEKQRPVTTGTVNQCPKCGRTFKKRKMLDRHRRIYHNESAVLHRGLNHPDLLQNISPLRCCECDRHFSTKETFYRHQCFHLRKQLRVFNASDKKSKGVNFFHCQLCALPFTGGLEFERHIKVTHPEQYKKTTKCSAGKSRRRRSGALKDGGKTVSLESAEGGFPPQSVDPEERTAITERQDGETVQLTHPCPECGKSFKMQVMLNRHQQMYHNKAQTRLHKGNKSYAYQKCTKYEKTFHTGRMLQKHKRLHPRKNNLKCCECRRYFAAAETFYRHQCFHLRKQLRAFNASGRKSKGANFFHCQLCALQFTGGLEFEGHIKVTHPEQYKKAARNKCSAGETIKTRESRVVNNGKTFSTPSSVTKEHVKITRVKSEVGDKCAQTGNTSSSYSGAAKTEEQGPGTSGPLHQCPKCSRTFKVRKMLDKHQRIYHRDPSAVLHRGRRHPARSPLRCCECDRHFTTTESFYRHQCFHLRKQLRAFNASGSKSKGANFFHCQLCALQFTGGLDFERHIKVTHPEQDKKATRNKCSAGKTTKTEESRVGNNGKTFSTPSSVTKEHVKITRVKSEVVDKCAQIGNTSSSYSGAANTEEQDSRTSGPLHQCLKCSRTFKVRKMLDKHQRIYHRDPSAVLHRGRRHPARSPLRCCECDRHFTTTESFYRHQCFHLRKQLRAFNASGRKSKGANFFHCQLCALQFTDGLEFERHIQVTHPEQYKKATKNKCSAGDEHGKTEEKGHRDSYAQTIRDGCRAETLAGGGAGLDSVRSSGEKWNMTERPFSCSHCGKCFRRRYNLKRHQDAHTRVAKLHHCTECGRDFSRLEHLTRHQYVHTGDPSFTCQVCGQHFRDPGRLRSHQKLHPELGTHGSSRSEEKFGQAVELHVHREESHLGQDKLISSECDKTFHKRQGLRSSKH</sequence>
<comment type="caution">
    <text evidence="14">The sequence shown here is derived from an EMBL/GenBank/DDBJ whole genome shotgun (WGS) entry which is preliminary data.</text>
</comment>
<feature type="compositionally biased region" description="Basic and acidic residues" evidence="12">
    <location>
        <begin position="954"/>
        <end position="969"/>
    </location>
</feature>
<feature type="domain" description="C2H2-type" evidence="13">
    <location>
        <begin position="1007"/>
        <end position="1034"/>
    </location>
</feature>
<feature type="domain" description="C2H2-type" evidence="13">
    <location>
        <begin position="246"/>
        <end position="273"/>
    </location>
</feature>
<feature type="domain" description="C2H2-type" evidence="13">
    <location>
        <begin position="832"/>
        <end position="860"/>
    </location>
</feature>
<feature type="domain" description="C2H2-type" evidence="13">
    <location>
        <begin position="640"/>
        <end position="668"/>
    </location>
</feature>
<feature type="domain" description="C2H2-type" evidence="13">
    <location>
        <begin position="200"/>
        <end position="227"/>
    </location>
</feature>
<proteinExistence type="inferred from homology"/>
<keyword evidence="15" id="KW-1185">Reference proteome</keyword>
<dbReference type="Pfam" id="PF16622">
    <property type="entry name" value="zf-C2H2_11"/>
    <property type="match status" value="1"/>
</dbReference>
<dbReference type="OrthoDB" id="427030at2759"/>
<feature type="region of interest" description="Disordered" evidence="12">
    <location>
        <begin position="749"/>
        <end position="786"/>
    </location>
</feature>
<dbReference type="Pfam" id="PF00096">
    <property type="entry name" value="zf-C2H2"/>
    <property type="match status" value="6"/>
</dbReference>
<evidence type="ECO:0000259" key="13">
    <source>
        <dbReference type="PROSITE" id="PS50157"/>
    </source>
</evidence>
<dbReference type="GO" id="GO:0032502">
    <property type="term" value="P:developmental process"/>
    <property type="evidence" value="ECO:0007669"/>
    <property type="project" value="UniProtKB-ARBA"/>
</dbReference>
<evidence type="ECO:0000256" key="11">
    <source>
        <dbReference type="PROSITE-ProRule" id="PRU00042"/>
    </source>
</evidence>
<dbReference type="InterPro" id="IPR041697">
    <property type="entry name" value="Znf-C2H2_11"/>
</dbReference>
<dbReference type="PROSITE" id="PS50157">
    <property type="entry name" value="ZINC_FINGER_C2H2_2"/>
    <property type="match status" value="16"/>
</dbReference>
<dbReference type="SUPFAM" id="SSF57667">
    <property type="entry name" value="beta-beta-alpha zinc fingers"/>
    <property type="match status" value="4"/>
</dbReference>
<feature type="domain" description="C2H2-type" evidence="13">
    <location>
        <begin position="725"/>
        <end position="753"/>
    </location>
</feature>
<feature type="domain" description="C2H2-type" evidence="13">
    <location>
        <begin position="917"/>
        <end position="945"/>
    </location>
</feature>
<dbReference type="GO" id="GO:0000977">
    <property type="term" value="F:RNA polymerase II transcription regulatory region sequence-specific DNA binding"/>
    <property type="evidence" value="ECO:0007669"/>
    <property type="project" value="TreeGrafter"/>
</dbReference>
<feature type="domain" description="C2H2-type" evidence="13">
    <location>
        <begin position="1036"/>
        <end position="1063"/>
    </location>
</feature>
<evidence type="ECO:0000256" key="4">
    <source>
        <dbReference type="ARBA" id="ARBA00022737"/>
    </source>
</evidence>
<comment type="subcellular location">
    <subcellularLocation>
        <location evidence="1">Nucleus</location>
    </subcellularLocation>
</comment>
<dbReference type="InterPro" id="IPR036236">
    <property type="entry name" value="Znf_C2H2_sf"/>
</dbReference>
<feature type="compositionally biased region" description="Polar residues" evidence="12">
    <location>
        <begin position="614"/>
        <end position="623"/>
    </location>
</feature>
<keyword evidence="9" id="KW-0804">Transcription</keyword>
<feature type="domain" description="C2H2-type" evidence="13">
    <location>
        <begin position="682"/>
        <end position="709"/>
    </location>
</feature>
<feature type="domain" description="C2H2-type" evidence="13">
    <location>
        <begin position="422"/>
        <end position="450"/>
    </location>
</feature>
<keyword evidence="5 11" id="KW-0863">Zinc-finger</keyword>
<evidence type="ECO:0000256" key="5">
    <source>
        <dbReference type="ARBA" id="ARBA00022771"/>
    </source>
</evidence>
<feature type="compositionally biased region" description="Polar residues" evidence="12">
    <location>
        <begin position="773"/>
        <end position="786"/>
    </location>
</feature>
<feature type="region of interest" description="Disordered" evidence="12">
    <location>
        <begin position="611"/>
        <end position="640"/>
    </location>
</feature>
<evidence type="ECO:0000256" key="6">
    <source>
        <dbReference type="ARBA" id="ARBA00022833"/>
    </source>
</evidence>
<dbReference type="PANTHER" id="PTHR24379:SF127">
    <property type="entry name" value="BLOODY FINGERS-RELATED"/>
    <property type="match status" value="1"/>
</dbReference>
<dbReference type="InterPro" id="IPR013087">
    <property type="entry name" value="Znf_C2H2_type"/>
</dbReference>
<evidence type="ECO:0000256" key="2">
    <source>
        <dbReference type="ARBA" id="ARBA00006991"/>
    </source>
</evidence>
<name>A0A9Q1J0R2_SYNKA</name>
<evidence type="ECO:0000256" key="8">
    <source>
        <dbReference type="ARBA" id="ARBA00023125"/>
    </source>
</evidence>
<evidence type="ECO:0000256" key="9">
    <source>
        <dbReference type="ARBA" id="ARBA00023163"/>
    </source>
</evidence>
<feature type="domain" description="C2H2-type" evidence="13">
    <location>
        <begin position="130"/>
        <end position="153"/>
    </location>
</feature>